<evidence type="ECO:0000256" key="2">
    <source>
        <dbReference type="ARBA" id="ARBA00023015"/>
    </source>
</evidence>
<name>A0A518H5B6_9BACT</name>
<keyword evidence="5" id="KW-0804">Transcription</keyword>
<dbReference type="PANTHER" id="PTHR43133:SF8">
    <property type="entry name" value="RNA POLYMERASE SIGMA FACTOR HI_1459-RELATED"/>
    <property type="match status" value="1"/>
</dbReference>
<keyword evidence="3" id="KW-0731">Sigma factor</keyword>
<dbReference type="GO" id="GO:0003677">
    <property type="term" value="F:DNA binding"/>
    <property type="evidence" value="ECO:0007669"/>
    <property type="project" value="UniProtKB-KW"/>
</dbReference>
<evidence type="ECO:0000313" key="8">
    <source>
        <dbReference type="Proteomes" id="UP000317835"/>
    </source>
</evidence>
<keyword evidence="8" id="KW-1185">Reference proteome</keyword>
<keyword evidence="4" id="KW-0238">DNA-binding</keyword>
<dbReference type="KEGG" id="tpla:ElP_39400"/>
<dbReference type="Gene3D" id="1.10.1740.10">
    <property type="match status" value="1"/>
</dbReference>
<evidence type="ECO:0000256" key="3">
    <source>
        <dbReference type="ARBA" id="ARBA00023082"/>
    </source>
</evidence>
<keyword evidence="2" id="KW-0805">Transcription regulation</keyword>
<reference evidence="7 8" key="1">
    <citation type="submission" date="2019-02" db="EMBL/GenBank/DDBJ databases">
        <title>Deep-cultivation of Planctomycetes and their phenomic and genomic characterization uncovers novel biology.</title>
        <authorList>
            <person name="Wiegand S."/>
            <person name="Jogler M."/>
            <person name="Boedeker C."/>
            <person name="Pinto D."/>
            <person name="Vollmers J."/>
            <person name="Rivas-Marin E."/>
            <person name="Kohn T."/>
            <person name="Peeters S.H."/>
            <person name="Heuer A."/>
            <person name="Rast P."/>
            <person name="Oberbeckmann S."/>
            <person name="Bunk B."/>
            <person name="Jeske O."/>
            <person name="Meyerdierks A."/>
            <person name="Storesund J.E."/>
            <person name="Kallscheuer N."/>
            <person name="Luecker S."/>
            <person name="Lage O.M."/>
            <person name="Pohl T."/>
            <person name="Merkel B.J."/>
            <person name="Hornburger P."/>
            <person name="Mueller R.-W."/>
            <person name="Bruemmer F."/>
            <person name="Labrenz M."/>
            <person name="Spormann A.M."/>
            <person name="Op den Camp H."/>
            <person name="Overmann J."/>
            <person name="Amann R."/>
            <person name="Jetten M.S.M."/>
            <person name="Mascher T."/>
            <person name="Medema M.H."/>
            <person name="Devos D.P."/>
            <person name="Kaster A.-K."/>
            <person name="Ovreas L."/>
            <person name="Rohde M."/>
            <person name="Galperin M.Y."/>
            <person name="Jogler C."/>
        </authorList>
    </citation>
    <scope>NUCLEOTIDE SEQUENCE [LARGE SCALE GENOMIC DNA]</scope>
    <source>
        <strain evidence="7 8">ElP</strain>
    </source>
</reference>
<dbReference type="GO" id="GO:0006352">
    <property type="term" value="P:DNA-templated transcription initiation"/>
    <property type="evidence" value="ECO:0007669"/>
    <property type="project" value="InterPro"/>
</dbReference>
<dbReference type="RefSeq" id="WP_145272029.1">
    <property type="nucleotide sequence ID" value="NZ_CP036426.1"/>
</dbReference>
<dbReference type="InterPro" id="IPR036388">
    <property type="entry name" value="WH-like_DNA-bd_sf"/>
</dbReference>
<dbReference type="AlphaFoldDB" id="A0A518H5B6"/>
<dbReference type="Proteomes" id="UP000317835">
    <property type="component" value="Chromosome"/>
</dbReference>
<evidence type="ECO:0000256" key="5">
    <source>
        <dbReference type="ARBA" id="ARBA00023163"/>
    </source>
</evidence>
<protein>
    <submittedName>
        <fullName evidence="7">RNA polymerase sigma factor</fullName>
    </submittedName>
</protein>
<evidence type="ECO:0000259" key="6">
    <source>
        <dbReference type="Pfam" id="PF07638"/>
    </source>
</evidence>
<dbReference type="CDD" id="cd06171">
    <property type="entry name" value="Sigma70_r4"/>
    <property type="match status" value="1"/>
</dbReference>
<dbReference type="SUPFAM" id="SSF88659">
    <property type="entry name" value="Sigma3 and sigma4 domains of RNA polymerase sigma factors"/>
    <property type="match status" value="1"/>
</dbReference>
<organism evidence="7 8">
    <name type="scientific">Tautonia plasticadhaerens</name>
    <dbReference type="NCBI Taxonomy" id="2527974"/>
    <lineage>
        <taxon>Bacteria</taxon>
        <taxon>Pseudomonadati</taxon>
        <taxon>Planctomycetota</taxon>
        <taxon>Planctomycetia</taxon>
        <taxon>Isosphaerales</taxon>
        <taxon>Isosphaeraceae</taxon>
        <taxon>Tautonia</taxon>
    </lineage>
</organism>
<feature type="domain" description="RNA polymerase sigma-70 ECF-like HTH" evidence="6">
    <location>
        <begin position="4"/>
        <end position="191"/>
    </location>
</feature>
<dbReference type="PANTHER" id="PTHR43133">
    <property type="entry name" value="RNA POLYMERASE ECF-TYPE SIGMA FACTO"/>
    <property type="match status" value="1"/>
</dbReference>
<dbReference type="GO" id="GO:0016987">
    <property type="term" value="F:sigma factor activity"/>
    <property type="evidence" value="ECO:0007669"/>
    <property type="project" value="UniProtKB-KW"/>
</dbReference>
<dbReference type="EMBL" id="CP036426">
    <property type="protein sequence ID" value="QDV36030.1"/>
    <property type="molecule type" value="Genomic_DNA"/>
</dbReference>
<dbReference type="OrthoDB" id="274519at2"/>
<gene>
    <name evidence="7" type="ORF">ElP_39400</name>
</gene>
<evidence type="ECO:0000313" key="7">
    <source>
        <dbReference type="EMBL" id="QDV36030.1"/>
    </source>
</evidence>
<dbReference type="InterPro" id="IPR053812">
    <property type="entry name" value="HTH_Sigma70_ECF-like"/>
</dbReference>
<comment type="similarity">
    <text evidence="1">Belongs to the sigma-70 factor family. ECF subfamily.</text>
</comment>
<dbReference type="Gene3D" id="1.10.10.10">
    <property type="entry name" value="Winged helix-like DNA-binding domain superfamily/Winged helix DNA-binding domain"/>
    <property type="match status" value="1"/>
</dbReference>
<dbReference type="InterPro" id="IPR013325">
    <property type="entry name" value="RNA_pol_sigma_r2"/>
</dbReference>
<dbReference type="NCBIfam" id="TIGR02937">
    <property type="entry name" value="sigma70-ECF"/>
    <property type="match status" value="1"/>
</dbReference>
<proteinExistence type="inferred from homology"/>
<dbReference type="Pfam" id="PF07638">
    <property type="entry name" value="Sigma70_ECF"/>
    <property type="match status" value="1"/>
</dbReference>
<evidence type="ECO:0000256" key="1">
    <source>
        <dbReference type="ARBA" id="ARBA00010641"/>
    </source>
</evidence>
<evidence type="ECO:0000256" key="4">
    <source>
        <dbReference type="ARBA" id="ARBA00023125"/>
    </source>
</evidence>
<accession>A0A518H5B6</accession>
<sequence length="196" mass="22859">MNETSFSELVSRAKSGDDQAIGTLLAEFEADVRLAVRRQLPRVLRSQFDSMDFVQLVWTSVFAGEGVDPTRFENRQHLRAYLTGVAWNKVHEEYRRRTRTLKYDLGREEPLYVRRGGLEQPRDVPSHDPTPSQNLQEIDRLEQITAGCSDKEAEAIRLRGQGLTFEEIAARVGLSERTVRRLIDDTRRRMEERRWR</sequence>
<dbReference type="InterPro" id="IPR013324">
    <property type="entry name" value="RNA_pol_sigma_r3/r4-like"/>
</dbReference>
<dbReference type="SUPFAM" id="SSF88946">
    <property type="entry name" value="Sigma2 domain of RNA polymerase sigma factors"/>
    <property type="match status" value="1"/>
</dbReference>
<dbReference type="InterPro" id="IPR014284">
    <property type="entry name" value="RNA_pol_sigma-70_dom"/>
</dbReference>
<dbReference type="InterPro" id="IPR039425">
    <property type="entry name" value="RNA_pol_sigma-70-like"/>
</dbReference>